<dbReference type="GO" id="GO:0046933">
    <property type="term" value="F:proton-transporting ATP synthase activity, rotational mechanism"/>
    <property type="evidence" value="ECO:0007669"/>
    <property type="project" value="UniProtKB-UniRule"/>
</dbReference>
<protein>
    <recommendedName>
        <fullName evidence="5">A-type ATP synthase subunit F</fullName>
    </recommendedName>
</protein>
<dbReference type="AlphaFoldDB" id="A0A166CWK5"/>
<comment type="subunit">
    <text evidence="5">Has multiple subunits with at least A(3), B(3), C, D, E, F, H, I and proteolipid K(x).</text>
</comment>
<evidence type="ECO:0000256" key="5">
    <source>
        <dbReference type="HAMAP-Rule" id="MF_00312"/>
    </source>
</evidence>
<keyword evidence="5" id="KW-0066">ATP synthesis</keyword>
<comment type="similarity">
    <text evidence="1 5">Belongs to the V-ATPase F subunit family.</text>
</comment>
<evidence type="ECO:0000256" key="1">
    <source>
        <dbReference type="ARBA" id="ARBA00010148"/>
    </source>
</evidence>
<dbReference type="OrthoDB" id="24971at2157"/>
<evidence type="ECO:0000256" key="4">
    <source>
        <dbReference type="ARBA" id="ARBA00023065"/>
    </source>
</evidence>
<dbReference type="InterPro" id="IPR036906">
    <property type="entry name" value="ATPase_V1_fsu_sf"/>
</dbReference>
<keyword evidence="3 5" id="KW-0375">Hydrogen ion transport</keyword>
<dbReference type="Gene3D" id="3.40.50.10580">
    <property type="entry name" value="ATPase, V1 complex, subunit F"/>
    <property type="match status" value="1"/>
</dbReference>
<dbReference type="GO" id="GO:0005524">
    <property type="term" value="F:ATP binding"/>
    <property type="evidence" value="ECO:0007669"/>
    <property type="project" value="UniProtKB-UniRule"/>
</dbReference>
<dbReference type="Proteomes" id="UP000077066">
    <property type="component" value="Unassembled WGS sequence"/>
</dbReference>
<sequence>MSSSVAVIGDIDTVTGFKLGGVKSGFVVETNEEAENALSDLLKDEISIIIITEKIADNIREYINKKIGSSVLPMIIEIPDKSGSSGRDSDPMEELIKRVIGVEMVK</sequence>
<keyword evidence="4 5" id="KW-0406">Ion transport</keyword>
<proteinExistence type="inferred from homology"/>
<accession>A0A166CWK5</accession>
<dbReference type="GO" id="GO:0005886">
    <property type="term" value="C:plasma membrane"/>
    <property type="evidence" value="ECO:0007669"/>
    <property type="project" value="UniProtKB-SubCell"/>
</dbReference>
<keyword evidence="2 5" id="KW-0813">Transport</keyword>
<dbReference type="HAMAP" id="MF_00312">
    <property type="entry name" value="ATP_synth_F_arch"/>
    <property type="match status" value="1"/>
</dbReference>
<dbReference type="PANTHER" id="PTHR13861:SF2">
    <property type="entry name" value="V-TYPE PROTON ATPASE SUBUNIT F"/>
    <property type="match status" value="1"/>
</dbReference>
<organism evidence="6 7">
    <name type="scientific">Methanobrevibacter filiformis</name>
    <dbReference type="NCBI Taxonomy" id="55758"/>
    <lineage>
        <taxon>Archaea</taxon>
        <taxon>Methanobacteriati</taxon>
        <taxon>Methanobacteriota</taxon>
        <taxon>Methanomada group</taxon>
        <taxon>Methanobacteria</taxon>
        <taxon>Methanobacteriales</taxon>
        <taxon>Methanobacteriaceae</taxon>
        <taxon>Methanobrevibacter</taxon>
    </lineage>
</organism>
<dbReference type="GO" id="GO:0046961">
    <property type="term" value="F:proton-transporting ATPase activity, rotational mechanism"/>
    <property type="evidence" value="ECO:0007669"/>
    <property type="project" value="InterPro"/>
</dbReference>
<keyword evidence="5" id="KW-0472">Membrane</keyword>
<dbReference type="PATRIC" id="fig|55758.3.peg.853"/>
<evidence type="ECO:0000313" key="6">
    <source>
        <dbReference type="EMBL" id="KZX14941.1"/>
    </source>
</evidence>
<dbReference type="SUPFAM" id="SSF159468">
    <property type="entry name" value="AtpF-like"/>
    <property type="match status" value="1"/>
</dbReference>
<comment type="subcellular location">
    <subcellularLocation>
        <location evidence="5">Cell membrane</location>
        <topology evidence="5">Peripheral membrane protein</topology>
    </subcellularLocation>
</comment>
<gene>
    <name evidence="6" type="primary">ntpG</name>
    <name evidence="5" type="synonym">atpF</name>
    <name evidence="6" type="ORF">MBFIL_07640</name>
</gene>
<comment type="function">
    <text evidence="5">Component of the A-type ATP synthase that produces ATP from ADP in the presence of a proton gradient across the membrane.</text>
</comment>
<dbReference type="STRING" id="55758.MBFIL_07640"/>
<dbReference type="PANTHER" id="PTHR13861">
    <property type="entry name" value="VACUOLAR ATP SYNTHASE SUBUNIT F"/>
    <property type="match status" value="1"/>
</dbReference>
<name>A0A166CWK5_9EURY</name>
<dbReference type="InterPro" id="IPR022944">
    <property type="entry name" value="ATPase_V1-cplx_fsu_bac/arc"/>
</dbReference>
<dbReference type="NCBIfam" id="NF003047">
    <property type="entry name" value="PRK03957.1"/>
    <property type="match status" value="1"/>
</dbReference>
<comment type="caution">
    <text evidence="6">The sequence shown here is derived from an EMBL/GenBank/DDBJ whole genome shotgun (WGS) entry which is preliminary data.</text>
</comment>
<dbReference type="RefSeq" id="WP_066971678.1">
    <property type="nucleotide sequence ID" value="NZ_LWMT01000117.1"/>
</dbReference>
<dbReference type="Pfam" id="PF01990">
    <property type="entry name" value="ATP-synt_F"/>
    <property type="match status" value="1"/>
</dbReference>
<dbReference type="InterPro" id="IPR008218">
    <property type="entry name" value="ATPase_V1-cplx_f_g_su"/>
</dbReference>
<evidence type="ECO:0000256" key="3">
    <source>
        <dbReference type="ARBA" id="ARBA00022781"/>
    </source>
</evidence>
<dbReference type="EMBL" id="LWMT01000117">
    <property type="protein sequence ID" value="KZX14941.1"/>
    <property type="molecule type" value="Genomic_DNA"/>
</dbReference>
<evidence type="ECO:0000313" key="7">
    <source>
        <dbReference type="Proteomes" id="UP000077066"/>
    </source>
</evidence>
<evidence type="ECO:0000256" key="2">
    <source>
        <dbReference type="ARBA" id="ARBA00022448"/>
    </source>
</evidence>
<keyword evidence="7" id="KW-1185">Reference proteome</keyword>
<reference evidence="6 7" key="1">
    <citation type="submission" date="2016-04" db="EMBL/GenBank/DDBJ databases">
        <title>Genome sequence of Methanobrevibacter filiformis DSM 11501.</title>
        <authorList>
            <person name="Poehlein A."/>
            <person name="Seedorf H."/>
            <person name="Daniel R."/>
        </authorList>
    </citation>
    <scope>NUCLEOTIDE SEQUENCE [LARGE SCALE GENOMIC DNA]</scope>
    <source>
        <strain evidence="6 7">DSM 11501</strain>
    </source>
</reference>
<keyword evidence="5" id="KW-1003">Cell membrane</keyword>
<dbReference type="GO" id="GO:0042777">
    <property type="term" value="P:proton motive force-driven plasma membrane ATP synthesis"/>
    <property type="evidence" value="ECO:0007669"/>
    <property type="project" value="UniProtKB-UniRule"/>
</dbReference>